<organism evidence="2 3">
    <name type="scientific">Chromobacterium haemolyticum</name>
    <dbReference type="NCBI Taxonomy" id="394935"/>
    <lineage>
        <taxon>Bacteria</taxon>
        <taxon>Pseudomonadati</taxon>
        <taxon>Pseudomonadota</taxon>
        <taxon>Betaproteobacteria</taxon>
        <taxon>Neisseriales</taxon>
        <taxon>Chromobacteriaceae</taxon>
        <taxon>Chromobacterium</taxon>
    </lineage>
</organism>
<dbReference type="AlphaFoldDB" id="A0A1W0CCN8"/>
<dbReference type="RefSeq" id="WP_081556934.1">
    <property type="nucleotide sequence ID" value="NZ_MUKV01000046.1"/>
</dbReference>
<proteinExistence type="predicted"/>
<dbReference type="EMBL" id="MUKV01000046">
    <property type="protein sequence ID" value="OQS32468.1"/>
    <property type="molecule type" value="Genomic_DNA"/>
</dbReference>
<keyword evidence="1" id="KW-0732">Signal</keyword>
<feature type="signal peptide" evidence="1">
    <location>
        <begin position="1"/>
        <end position="18"/>
    </location>
</feature>
<protein>
    <recommendedName>
        <fullName evidence="4">Lysozyme inhibitor LprI N-terminal domain-containing protein</fullName>
    </recommendedName>
</protein>
<name>A0A1W0CCN8_9NEIS</name>
<reference evidence="2 3" key="1">
    <citation type="submission" date="2017-02" db="EMBL/GenBank/DDBJ databases">
        <title>Chromobacterium haemolyticum H5244.</title>
        <authorList>
            <person name="Gulvik C.A."/>
        </authorList>
    </citation>
    <scope>NUCLEOTIDE SEQUENCE [LARGE SCALE GENOMIC DNA]</scope>
    <source>
        <strain evidence="2 3">H5244</strain>
    </source>
</reference>
<evidence type="ECO:0000256" key="1">
    <source>
        <dbReference type="SAM" id="SignalP"/>
    </source>
</evidence>
<feature type="chain" id="PRO_5012393340" description="Lysozyme inhibitor LprI N-terminal domain-containing protein" evidence="1">
    <location>
        <begin position="19"/>
        <end position="122"/>
    </location>
</feature>
<accession>A0A1W0CCN8</accession>
<dbReference type="Proteomes" id="UP000192721">
    <property type="component" value="Unassembled WGS sequence"/>
</dbReference>
<sequence>MKPAILALFLALPLPASATTPQQDARELLAYLKQTRAEVNRAGKAGDKVALQRIERDALQRWRAWPNDERHSPYANCHAALTDMLDFLSAVERKDKSWRDRRIRHFREDLAECEQAVKAKRP</sequence>
<comment type="caution">
    <text evidence="2">The sequence shown here is derived from an EMBL/GenBank/DDBJ whole genome shotgun (WGS) entry which is preliminary data.</text>
</comment>
<evidence type="ECO:0000313" key="2">
    <source>
        <dbReference type="EMBL" id="OQS32468.1"/>
    </source>
</evidence>
<gene>
    <name evidence="2" type="ORF">B0T45_21680</name>
</gene>
<evidence type="ECO:0000313" key="3">
    <source>
        <dbReference type="Proteomes" id="UP000192721"/>
    </source>
</evidence>
<evidence type="ECO:0008006" key="4">
    <source>
        <dbReference type="Google" id="ProtNLM"/>
    </source>
</evidence>